<keyword evidence="1" id="KW-0378">Hydrolase</keyword>
<keyword evidence="3" id="KW-0443">Lipid metabolism</keyword>
<name>A0A6C0M2Q0_9ZZZZ</name>
<feature type="domain" description="PNPLA" evidence="4">
    <location>
        <begin position="5"/>
        <end position="182"/>
    </location>
</feature>
<dbReference type="PROSITE" id="PS51635">
    <property type="entry name" value="PNPLA"/>
    <property type="match status" value="1"/>
</dbReference>
<dbReference type="AlphaFoldDB" id="A0A6C0M2Q0"/>
<sequence length="285" mass="31160">MFRSLALAGGGMRGGIMIGALSVLEKRQGLDFPEGIYGCSAGAVIAAALAFRIPLAKIQEMFEEDINSSTILPSIGLTSITGFTTIKGLFHMNTLKETLIKIFGKVGIDLNGKVIEDAPQKLYIIASNMTKRKATLFTGKVPILEALLCSACLPYVFHPQVMYNQVFIDGGLYVHNIHAVVPSDCLVLHITRENYRLTPERVQSIDVMTYFMIMYESARADSLPPNVIVFRNDEFGTLQTLTPENKKKMFDQGVSDATAFFAKRATEEPNEPILGDGSGVLVESG</sequence>
<proteinExistence type="predicted"/>
<dbReference type="GO" id="GO:0016042">
    <property type="term" value="P:lipid catabolic process"/>
    <property type="evidence" value="ECO:0007669"/>
    <property type="project" value="UniProtKB-KW"/>
</dbReference>
<dbReference type="PANTHER" id="PTHR14226:SF78">
    <property type="entry name" value="SLR0060 PROTEIN"/>
    <property type="match status" value="1"/>
</dbReference>
<keyword evidence="2" id="KW-0442">Lipid degradation</keyword>
<evidence type="ECO:0000256" key="1">
    <source>
        <dbReference type="ARBA" id="ARBA00022801"/>
    </source>
</evidence>
<dbReference type="InterPro" id="IPR050301">
    <property type="entry name" value="NTE"/>
</dbReference>
<dbReference type="Pfam" id="PF01734">
    <property type="entry name" value="Patatin"/>
    <property type="match status" value="1"/>
</dbReference>
<evidence type="ECO:0000259" key="4">
    <source>
        <dbReference type="PROSITE" id="PS51635"/>
    </source>
</evidence>
<dbReference type="Gene3D" id="3.40.1090.10">
    <property type="entry name" value="Cytosolic phospholipase A2 catalytic domain"/>
    <property type="match status" value="2"/>
</dbReference>
<protein>
    <recommendedName>
        <fullName evidence="4">PNPLA domain-containing protein</fullName>
    </recommendedName>
</protein>
<dbReference type="SUPFAM" id="SSF52151">
    <property type="entry name" value="FabD/lysophospholipase-like"/>
    <property type="match status" value="1"/>
</dbReference>
<accession>A0A6C0M2Q0</accession>
<reference evidence="5" key="1">
    <citation type="journal article" date="2020" name="Nature">
        <title>Giant virus diversity and host interactions through global metagenomics.</title>
        <authorList>
            <person name="Schulz F."/>
            <person name="Roux S."/>
            <person name="Paez-Espino D."/>
            <person name="Jungbluth S."/>
            <person name="Walsh D.A."/>
            <person name="Denef V.J."/>
            <person name="McMahon K.D."/>
            <person name="Konstantinidis K.T."/>
            <person name="Eloe-Fadrosh E.A."/>
            <person name="Kyrpides N.C."/>
            <person name="Woyke T."/>
        </authorList>
    </citation>
    <scope>NUCLEOTIDE SEQUENCE</scope>
    <source>
        <strain evidence="5">GVMAG-S-1035231-58</strain>
    </source>
</reference>
<dbReference type="InterPro" id="IPR002641">
    <property type="entry name" value="PNPLA_dom"/>
</dbReference>
<dbReference type="GO" id="GO:0016787">
    <property type="term" value="F:hydrolase activity"/>
    <property type="evidence" value="ECO:0007669"/>
    <property type="project" value="UniProtKB-KW"/>
</dbReference>
<evidence type="ECO:0000313" key="5">
    <source>
        <dbReference type="EMBL" id="QHU36535.1"/>
    </source>
</evidence>
<dbReference type="EMBL" id="MN740639">
    <property type="protein sequence ID" value="QHU36535.1"/>
    <property type="molecule type" value="Genomic_DNA"/>
</dbReference>
<evidence type="ECO:0000256" key="3">
    <source>
        <dbReference type="ARBA" id="ARBA00023098"/>
    </source>
</evidence>
<dbReference type="InterPro" id="IPR016035">
    <property type="entry name" value="Acyl_Trfase/lysoPLipase"/>
</dbReference>
<organism evidence="5">
    <name type="scientific">viral metagenome</name>
    <dbReference type="NCBI Taxonomy" id="1070528"/>
    <lineage>
        <taxon>unclassified sequences</taxon>
        <taxon>metagenomes</taxon>
        <taxon>organismal metagenomes</taxon>
    </lineage>
</organism>
<evidence type="ECO:0000256" key="2">
    <source>
        <dbReference type="ARBA" id="ARBA00022963"/>
    </source>
</evidence>
<dbReference type="PANTHER" id="PTHR14226">
    <property type="entry name" value="NEUROPATHY TARGET ESTERASE/SWISS CHEESE D.MELANOGASTER"/>
    <property type="match status" value="1"/>
</dbReference>